<evidence type="ECO:0000313" key="4">
    <source>
        <dbReference type="Proteomes" id="UP000249340"/>
    </source>
</evidence>
<reference evidence="4" key="1">
    <citation type="submission" date="2018-07" db="EMBL/GenBank/DDBJ databases">
        <title>Streptacidiphilus bronchialis DSM 106435 chromosome.</title>
        <authorList>
            <person name="Batra D."/>
            <person name="Gulvik C.A."/>
        </authorList>
    </citation>
    <scope>NUCLEOTIDE SEQUENCE [LARGE SCALE GENOMIC DNA]</scope>
    <source>
        <strain evidence="4">DSM 106435</strain>
    </source>
</reference>
<protein>
    <submittedName>
        <fullName evidence="3">Uncharacterized protein</fullName>
    </submittedName>
</protein>
<dbReference type="PROSITE" id="PS51257">
    <property type="entry name" value="PROKAR_LIPOPROTEIN"/>
    <property type="match status" value="1"/>
</dbReference>
<dbReference type="RefSeq" id="WP_111491753.1">
    <property type="nucleotide sequence ID" value="NZ_CP031264.1"/>
</dbReference>
<evidence type="ECO:0000256" key="2">
    <source>
        <dbReference type="SAM" id="SignalP"/>
    </source>
</evidence>
<dbReference type="EMBL" id="CP031264">
    <property type="protein sequence ID" value="AXI77241.1"/>
    <property type="molecule type" value="Genomic_DNA"/>
</dbReference>
<feature type="region of interest" description="Disordered" evidence="1">
    <location>
        <begin position="34"/>
        <end position="58"/>
    </location>
</feature>
<name>A0A345SU36_9ACTN</name>
<keyword evidence="2" id="KW-0732">Signal</keyword>
<proteinExistence type="predicted"/>
<accession>A0A345SU36</accession>
<dbReference type="AlphaFoldDB" id="A0A345SU36"/>
<feature type="chain" id="PRO_5039652765" evidence="2">
    <location>
        <begin position="29"/>
        <end position="196"/>
    </location>
</feature>
<gene>
    <name evidence="3" type="ORF">C7M71_007110</name>
</gene>
<organism evidence="3 4">
    <name type="scientific">Peterkaempfera bronchialis</name>
    <dbReference type="NCBI Taxonomy" id="2126346"/>
    <lineage>
        <taxon>Bacteria</taxon>
        <taxon>Bacillati</taxon>
        <taxon>Actinomycetota</taxon>
        <taxon>Actinomycetes</taxon>
        <taxon>Kitasatosporales</taxon>
        <taxon>Streptomycetaceae</taxon>
        <taxon>Peterkaempfera</taxon>
    </lineage>
</organism>
<evidence type="ECO:0000256" key="1">
    <source>
        <dbReference type="SAM" id="MobiDB-lite"/>
    </source>
</evidence>
<dbReference type="KEGG" id="stri:C7M71_007110"/>
<dbReference type="Proteomes" id="UP000249340">
    <property type="component" value="Chromosome"/>
</dbReference>
<feature type="compositionally biased region" description="Low complexity" evidence="1">
    <location>
        <begin position="34"/>
        <end position="44"/>
    </location>
</feature>
<keyword evidence="4" id="KW-1185">Reference proteome</keyword>
<evidence type="ECO:0000313" key="3">
    <source>
        <dbReference type="EMBL" id="AXI77241.1"/>
    </source>
</evidence>
<dbReference type="OrthoDB" id="69889at2"/>
<sequence>MLDPRRRRLSTFLAAPLLAALLLSGCSSSDKSTTSSGATAATATDDPHAGSASPTSTQDRVKLAKTKFVLNAGLAAGATYQWLYKPYKDGKFKKGASGRKAALVKGALAGAFTYNRLKAAIRDAQGDPTLSKAVAPLTAGVEKLKQAATNIRKGDNAEAGANQFEGVIDSFKQAGKSAGADVTNQVPSLSQLNSGS</sequence>
<feature type="signal peptide" evidence="2">
    <location>
        <begin position="1"/>
        <end position="28"/>
    </location>
</feature>